<keyword evidence="4 9" id="KW-0548">Nucleotidyltransferase</keyword>
<dbReference type="Pfam" id="PF04963">
    <property type="entry name" value="Sigma54_CBD"/>
    <property type="match status" value="1"/>
</dbReference>
<dbReference type="Pfam" id="PF04552">
    <property type="entry name" value="Sigma54_DBD"/>
    <property type="match status" value="1"/>
</dbReference>
<name>A0A4R0PET0_9HYPH</name>
<comment type="function">
    <text evidence="9">Sigma factors are initiation factors that promote the attachment of RNA polymerase to specific initiation sites and are then released.</text>
</comment>
<dbReference type="Pfam" id="PF00309">
    <property type="entry name" value="Sigma54_AID"/>
    <property type="match status" value="1"/>
</dbReference>
<dbReference type="GO" id="GO:0006352">
    <property type="term" value="P:DNA-templated transcription initiation"/>
    <property type="evidence" value="ECO:0007669"/>
    <property type="project" value="InterPro"/>
</dbReference>
<evidence type="ECO:0000256" key="8">
    <source>
        <dbReference type="ARBA" id="ARBA00023163"/>
    </source>
</evidence>
<dbReference type="NCBIfam" id="TIGR02395">
    <property type="entry name" value="rpoN_sigma"/>
    <property type="match status" value="1"/>
</dbReference>
<evidence type="ECO:0000313" key="14">
    <source>
        <dbReference type="Proteomes" id="UP000291301"/>
    </source>
</evidence>
<accession>A0A4R0PET0</accession>
<feature type="region of interest" description="Disordered" evidence="10">
    <location>
        <begin position="49"/>
        <end position="79"/>
    </location>
</feature>
<organism evidence="13 14">
    <name type="scientific">Oricola cellulosilytica</name>
    <dbReference type="NCBI Taxonomy" id="1429082"/>
    <lineage>
        <taxon>Bacteria</taxon>
        <taxon>Pseudomonadati</taxon>
        <taxon>Pseudomonadota</taxon>
        <taxon>Alphaproteobacteria</taxon>
        <taxon>Hyphomicrobiales</taxon>
        <taxon>Ahrensiaceae</taxon>
        <taxon>Oricola</taxon>
    </lineage>
</organism>
<reference evidence="13 14" key="1">
    <citation type="journal article" date="2015" name="Antonie Van Leeuwenhoek">
        <title>Oricola cellulosilytica gen. nov., sp. nov., a cellulose-degrading bacterium of the family Phyllobacteriaceae isolated from surface seashore water, and emended descriptions of Mesorhizobium loti and Phyllobacterium myrsinacearum.</title>
        <authorList>
            <person name="Hameed A."/>
            <person name="Shahina M."/>
            <person name="Lai W.A."/>
            <person name="Lin S.Y."/>
            <person name="Young L.S."/>
            <person name="Liu Y.C."/>
            <person name="Hsu Y.H."/>
            <person name="Young C.C."/>
        </authorList>
    </citation>
    <scope>NUCLEOTIDE SEQUENCE [LARGE SCALE GENOMIC DNA]</scope>
    <source>
        <strain evidence="13 14">KCTC 52183</strain>
    </source>
</reference>
<evidence type="ECO:0000256" key="3">
    <source>
        <dbReference type="ARBA" id="ARBA00022679"/>
    </source>
</evidence>
<proteinExistence type="inferred from homology"/>
<dbReference type="GO" id="GO:0001216">
    <property type="term" value="F:DNA-binding transcription activator activity"/>
    <property type="evidence" value="ECO:0007669"/>
    <property type="project" value="InterPro"/>
</dbReference>
<evidence type="ECO:0000256" key="6">
    <source>
        <dbReference type="ARBA" id="ARBA00023082"/>
    </source>
</evidence>
<evidence type="ECO:0000256" key="4">
    <source>
        <dbReference type="ARBA" id="ARBA00022695"/>
    </source>
</evidence>
<sequence length="515" mass="55766">MALAAKLNLRQSQSMVMTPQLLQSIRLLQFSHLELERFVRDQIETNPLLDAGEGDGAAGDAGGDAGAPSGVATANAQPEDGWSVEAVEVSAPAIADTFDASLENVFPDDAGESERAGASGPAQSAAPNARLGGDFAAGPEIDLEAVAAAGRTLRDQVIEQISLTVRDPARRIIAYELADALDPNGYVEADFSEIAERLSCGAEDVAATLAEIQEFDPPGLFARDLSECLALQLRRKNRFDPAMEALLENLPLLARRDFKVLSRICGVGEGDLIDMLGEIRALDPKPGTAFQHEGAEPIVHDVEVREAEDGTWRIELNPDALPRVIVNRDYHARVSRSGLAPDEKTFMTECLQNATWLERSLDQRANTILKVAAEIVAQQDAFLVHGVSALKPMTMRMVADAIKMHESTVSRVSASKYMLTPRGIFDFRYFFTVAISANDPSADGHSSEAVRERIRRLIDEEAADAVLSDDALVALLGKEGIEIARRTVAKYREGMNIASSVQRRREKRALALAGA</sequence>
<dbReference type="GO" id="GO:0016987">
    <property type="term" value="F:sigma factor activity"/>
    <property type="evidence" value="ECO:0007669"/>
    <property type="project" value="UniProtKB-KW"/>
</dbReference>
<evidence type="ECO:0000313" key="13">
    <source>
        <dbReference type="EMBL" id="TCD16315.1"/>
    </source>
</evidence>
<dbReference type="AlphaFoldDB" id="A0A4R0PET0"/>
<keyword evidence="3 9" id="KW-0808">Transferase</keyword>
<evidence type="ECO:0000256" key="2">
    <source>
        <dbReference type="ARBA" id="ARBA00022478"/>
    </source>
</evidence>
<dbReference type="NCBIfam" id="NF004596">
    <property type="entry name" value="PRK05932.1-3"/>
    <property type="match status" value="1"/>
</dbReference>
<dbReference type="PROSITE" id="PS00718">
    <property type="entry name" value="SIGMA54_2"/>
    <property type="match status" value="1"/>
</dbReference>
<dbReference type="PANTHER" id="PTHR32248:SF4">
    <property type="entry name" value="RNA POLYMERASE SIGMA-54 FACTOR"/>
    <property type="match status" value="1"/>
</dbReference>
<feature type="domain" description="RNA polymerase sigma factor 54 DNA-binding" evidence="11">
    <location>
        <begin position="345"/>
        <end position="505"/>
    </location>
</feature>
<feature type="compositionally biased region" description="Low complexity" evidence="10">
    <location>
        <begin position="116"/>
        <end position="129"/>
    </location>
</feature>
<dbReference type="PANTHER" id="PTHR32248">
    <property type="entry name" value="RNA POLYMERASE SIGMA-54 FACTOR"/>
    <property type="match status" value="1"/>
</dbReference>
<dbReference type="InterPro" id="IPR007046">
    <property type="entry name" value="RNA_pol_sigma_54_core-bd"/>
</dbReference>
<dbReference type="PIRSF" id="PIRSF000774">
    <property type="entry name" value="RpoN"/>
    <property type="match status" value="1"/>
</dbReference>
<comment type="similarity">
    <text evidence="1 9">Belongs to the sigma-54 factor family.</text>
</comment>
<evidence type="ECO:0000259" key="11">
    <source>
        <dbReference type="Pfam" id="PF04552"/>
    </source>
</evidence>
<evidence type="ECO:0000259" key="12">
    <source>
        <dbReference type="Pfam" id="PF04963"/>
    </source>
</evidence>
<dbReference type="PROSITE" id="PS00717">
    <property type="entry name" value="SIGMA54_1"/>
    <property type="match status" value="1"/>
</dbReference>
<keyword evidence="7 9" id="KW-0238">DNA-binding</keyword>
<evidence type="ECO:0000256" key="7">
    <source>
        <dbReference type="ARBA" id="ARBA00023125"/>
    </source>
</evidence>
<dbReference type="Gene3D" id="1.10.10.1330">
    <property type="entry name" value="RNA polymerase sigma-54 factor, core-binding domain"/>
    <property type="match status" value="1"/>
</dbReference>
<dbReference type="GO" id="GO:0000428">
    <property type="term" value="C:DNA-directed RNA polymerase complex"/>
    <property type="evidence" value="ECO:0007669"/>
    <property type="project" value="UniProtKB-KW"/>
</dbReference>
<evidence type="ECO:0000256" key="5">
    <source>
        <dbReference type="ARBA" id="ARBA00023015"/>
    </source>
</evidence>
<dbReference type="GO" id="GO:0016779">
    <property type="term" value="F:nucleotidyltransferase activity"/>
    <property type="evidence" value="ECO:0007669"/>
    <property type="project" value="UniProtKB-KW"/>
</dbReference>
<dbReference type="RefSeq" id="WP_131565072.1">
    <property type="nucleotide sequence ID" value="NZ_JAINFK010000001.1"/>
</dbReference>
<evidence type="ECO:0000256" key="10">
    <source>
        <dbReference type="SAM" id="MobiDB-lite"/>
    </source>
</evidence>
<dbReference type="PROSITE" id="PS50044">
    <property type="entry name" value="SIGMA54_3"/>
    <property type="match status" value="1"/>
</dbReference>
<protein>
    <recommendedName>
        <fullName evidence="9">RNA polymerase sigma-54 factor</fullName>
    </recommendedName>
</protein>
<dbReference type="GO" id="GO:0003677">
    <property type="term" value="F:DNA binding"/>
    <property type="evidence" value="ECO:0007669"/>
    <property type="project" value="UniProtKB-KW"/>
</dbReference>
<dbReference type="EMBL" id="SJST01000001">
    <property type="protein sequence ID" value="TCD16315.1"/>
    <property type="molecule type" value="Genomic_DNA"/>
</dbReference>
<keyword evidence="5 9" id="KW-0805">Transcription regulation</keyword>
<dbReference type="NCBIfam" id="NF009118">
    <property type="entry name" value="PRK12469.1"/>
    <property type="match status" value="1"/>
</dbReference>
<evidence type="ECO:0000256" key="9">
    <source>
        <dbReference type="PIRNR" id="PIRNR000774"/>
    </source>
</evidence>
<dbReference type="Gene3D" id="1.10.10.60">
    <property type="entry name" value="Homeodomain-like"/>
    <property type="match status" value="1"/>
</dbReference>
<keyword evidence="14" id="KW-1185">Reference proteome</keyword>
<dbReference type="InterPro" id="IPR000394">
    <property type="entry name" value="RNA_pol_sigma_54"/>
</dbReference>
<feature type="compositionally biased region" description="Gly residues" evidence="10">
    <location>
        <begin position="54"/>
        <end position="65"/>
    </location>
</feature>
<dbReference type="OrthoDB" id="9814402at2"/>
<keyword evidence="8 9" id="KW-0804">Transcription</keyword>
<dbReference type="InterPro" id="IPR007634">
    <property type="entry name" value="RNA_pol_sigma_54_DNA-bd"/>
</dbReference>
<dbReference type="PRINTS" id="PR00045">
    <property type="entry name" value="SIGMA54FCT"/>
</dbReference>
<evidence type="ECO:0000256" key="1">
    <source>
        <dbReference type="ARBA" id="ARBA00008798"/>
    </source>
</evidence>
<keyword evidence="6 9" id="KW-0731">Sigma factor</keyword>
<comment type="caution">
    <text evidence="13">The sequence shown here is derived from an EMBL/GenBank/DDBJ whole genome shotgun (WGS) entry which is preliminary data.</text>
</comment>
<dbReference type="InterPro" id="IPR038709">
    <property type="entry name" value="RpoN_core-bd_sf"/>
</dbReference>
<feature type="domain" description="RNA polymerase sigma factor 54 core-binding" evidence="12">
    <location>
        <begin position="143"/>
        <end position="330"/>
    </location>
</feature>
<keyword evidence="2 9" id="KW-0240">DNA-directed RNA polymerase</keyword>
<gene>
    <name evidence="13" type="primary">rpoN</name>
    <name evidence="13" type="ORF">E0D97_02480</name>
</gene>
<feature type="region of interest" description="Disordered" evidence="10">
    <location>
        <begin position="105"/>
        <end position="131"/>
    </location>
</feature>
<dbReference type="Proteomes" id="UP000291301">
    <property type="component" value="Unassembled WGS sequence"/>
</dbReference>